<keyword evidence="4" id="KW-1185">Reference proteome</keyword>
<dbReference type="InterPro" id="IPR011993">
    <property type="entry name" value="PH-like_dom_sf"/>
</dbReference>
<feature type="region of interest" description="Disordered" evidence="1">
    <location>
        <begin position="148"/>
        <end position="169"/>
    </location>
</feature>
<evidence type="ECO:0000313" key="3">
    <source>
        <dbReference type="EMBL" id="KAF8434377.1"/>
    </source>
</evidence>
<dbReference type="InterPro" id="IPR001849">
    <property type="entry name" value="PH_domain"/>
</dbReference>
<comment type="caution">
    <text evidence="3">The sequence shown here is derived from an EMBL/GenBank/DDBJ whole genome shotgun (WGS) entry which is preliminary data.</text>
</comment>
<proteinExistence type="predicted"/>
<protein>
    <recommendedName>
        <fullName evidence="2">PH domain-containing protein</fullName>
    </recommendedName>
</protein>
<sequence length="295" mass="34953">MSASSDHIHYPPSTLPPPQVPPKVAFQPRVTPIPRVRRSPEERLKRQLSAQRRLEREEQDALREEQERQTRRLREKAESEQRAREEEERKRAILQDHIQHAAARRAREEREAQAAEEHRLHEINERKQLEHERRLQYTRELQKWRHEHIRRAESQSSEKEEERKRSVEARRSRIQRISDAVLQDGSPEASNGWVTIQTPDNLAWKRRYFMFDLAHAQLTLCRSQRDSTRSIDLVNLDGRIESFHEWHEGFEELEAIPHSFAIKFVGGSAWLMFADSEEDKDRLLVLLSEAAGVIL</sequence>
<gene>
    <name evidence="3" type="ORF">L210DRAFT_3613929</name>
</gene>
<reference evidence="3" key="2">
    <citation type="journal article" date="2020" name="Nat. Commun.">
        <title>Large-scale genome sequencing of mycorrhizal fungi provides insights into the early evolution of symbiotic traits.</title>
        <authorList>
            <person name="Miyauchi S."/>
            <person name="Kiss E."/>
            <person name="Kuo A."/>
            <person name="Drula E."/>
            <person name="Kohler A."/>
            <person name="Sanchez-Garcia M."/>
            <person name="Morin E."/>
            <person name="Andreopoulos B."/>
            <person name="Barry K.W."/>
            <person name="Bonito G."/>
            <person name="Buee M."/>
            <person name="Carver A."/>
            <person name="Chen C."/>
            <person name="Cichocki N."/>
            <person name="Clum A."/>
            <person name="Culley D."/>
            <person name="Crous P.W."/>
            <person name="Fauchery L."/>
            <person name="Girlanda M."/>
            <person name="Hayes R.D."/>
            <person name="Keri Z."/>
            <person name="LaButti K."/>
            <person name="Lipzen A."/>
            <person name="Lombard V."/>
            <person name="Magnuson J."/>
            <person name="Maillard F."/>
            <person name="Murat C."/>
            <person name="Nolan M."/>
            <person name="Ohm R.A."/>
            <person name="Pangilinan J."/>
            <person name="Pereira M.F."/>
            <person name="Perotto S."/>
            <person name="Peter M."/>
            <person name="Pfister S."/>
            <person name="Riley R."/>
            <person name="Sitrit Y."/>
            <person name="Stielow J.B."/>
            <person name="Szollosi G."/>
            <person name="Zifcakova L."/>
            <person name="Stursova M."/>
            <person name="Spatafora J.W."/>
            <person name="Tedersoo L."/>
            <person name="Vaario L.M."/>
            <person name="Yamada A."/>
            <person name="Yan M."/>
            <person name="Wang P."/>
            <person name="Xu J."/>
            <person name="Bruns T."/>
            <person name="Baldrian P."/>
            <person name="Vilgalys R."/>
            <person name="Dunand C."/>
            <person name="Henrissat B."/>
            <person name="Grigoriev I.V."/>
            <person name="Hibbett D."/>
            <person name="Nagy L.G."/>
            <person name="Martin F.M."/>
        </authorList>
    </citation>
    <scope>NUCLEOTIDE SEQUENCE</scope>
    <source>
        <strain evidence="3">BED1</strain>
    </source>
</reference>
<name>A0AAD4GAP3_BOLED</name>
<evidence type="ECO:0000313" key="4">
    <source>
        <dbReference type="Proteomes" id="UP001194468"/>
    </source>
</evidence>
<feature type="domain" description="PH" evidence="2">
    <location>
        <begin position="188"/>
        <end position="294"/>
    </location>
</feature>
<feature type="region of interest" description="Disordered" evidence="1">
    <location>
        <begin position="1"/>
        <end position="91"/>
    </location>
</feature>
<reference evidence="3" key="1">
    <citation type="submission" date="2019-10" db="EMBL/GenBank/DDBJ databases">
        <authorList>
            <consortium name="DOE Joint Genome Institute"/>
            <person name="Kuo A."/>
            <person name="Miyauchi S."/>
            <person name="Kiss E."/>
            <person name="Drula E."/>
            <person name="Kohler A."/>
            <person name="Sanchez-Garcia M."/>
            <person name="Andreopoulos B."/>
            <person name="Barry K.W."/>
            <person name="Bonito G."/>
            <person name="Buee M."/>
            <person name="Carver A."/>
            <person name="Chen C."/>
            <person name="Cichocki N."/>
            <person name="Clum A."/>
            <person name="Culley D."/>
            <person name="Crous P.W."/>
            <person name="Fauchery L."/>
            <person name="Girlanda M."/>
            <person name="Hayes R."/>
            <person name="Keri Z."/>
            <person name="LaButti K."/>
            <person name="Lipzen A."/>
            <person name="Lombard V."/>
            <person name="Magnuson J."/>
            <person name="Maillard F."/>
            <person name="Morin E."/>
            <person name="Murat C."/>
            <person name="Nolan M."/>
            <person name="Ohm R."/>
            <person name="Pangilinan J."/>
            <person name="Pereira M."/>
            <person name="Perotto S."/>
            <person name="Peter M."/>
            <person name="Riley R."/>
            <person name="Sitrit Y."/>
            <person name="Stielow B."/>
            <person name="Szollosi G."/>
            <person name="Zifcakova L."/>
            <person name="Stursova M."/>
            <person name="Spatafora J.W."/>
            <person name="Tedersoo L."/>
            <person name="Vaario L.-M."/>
            <person name="Yamada A."/>
            <person name="Yan M."/>
            <person name="Wang P."/>
            <person name="Xu J."/>
            <person name="Bruns T."/>
            <person name="Baldrian P."/>
            <person name="Vilgalys R."/>
            <person name="Henrissat B."/>
            <person name="Grigoriev I.V."/>
            <person name="Hibbett D."/>
            <person name="Nagy L.G."/>
            <person name="Martin F.M."/>
        </authorList>
    </citation>
    <scope>NUCLEOTIDE SEQUENCE</scope>
    <source>
        <strain evidence="3">BED1</strain>
    </source>
</reference>
<dbReference type="EMBL" id="WHUW01000029">
    <property type="protein sequence ID" value="KAF8434377.1"/>
    <property type="molecule type" value="Genomic_DNA"/>
</dbReference>
<feature type="compositionally biased region" description="Basic and acidic residues" evidence="1">
    <location>
        <begin position="52"/>
        <end position="91"/>
    </location>
</feature>
<organism evidence="3 4">
    <name type="scientific">Boletus edulis BED1</name>
    <dbReference type="NCBI Taxonomy" id="1328754"/>
    <lineage>
        <taxon>Eukaryota</taxon>
        <taxon>Fungi</taxon>
        <taxon>Dikarya</taxon>
        <taxon>Basidiomycota</taxon>
        <taxon>Agaricomycotina</taxon>
        <taxon>Agaricomycetes</taxon>
        <taxon>Agaricomycetidae</taxon>
        <taxon>Boletales</taxon>
        <taxon>Boletineae</taxon>
        <taxon>Boletaceae</taxon>
        <taxon>Boletoideae</taxon>
        <taxon>Boletus</taxon>
    </lineage>
</organism>
<dbReference type="Gene3D" id="2.30.29.30">
    <property type="entry name" value="Pleckstrin-homology domain (PH domain)/Phosphotyrosine-binding domain (PTB)"/>
    <property type="match status" value="1"/>
</dbReference>
<dbReference type="CDD" id="cd00821">
    <property type="entry name" value="PH"/>
    <property type="match status" value="1"/>
</dbReference>
<dbReference type="Proteomes" id="UP001194468">
    <property type="component" value="Unassembled WGS sequence"/>
</dbReference>
<evidence type="ECO:0000259" key="2">
    <source>
        <dbReference type="SMART" id="SM00233"/>
    </source>
</evidence>
<dbReference type="SMART" id="SM00233">
    <property type="entry name" value="PH"/>
    <property type="match status" value="1"/>
</dbReference>
<dbReference type="SUPFAM" id="SSF50729">
    <property type="entry name" value="PH domain-like"/>
    <property type="match status" value="1"/>
</dbReference>
<dbReference type="AlphaFoldDB" id="A0AAD4GAP3"/>
<feature type="region of interest" description="Disordered" evidence="1">
    <location>
        <begin position="104"/>
        <end position="127"/>
    </location>
</feature>
<accession>A0AAD4GAP3</accession>
<evidence type="ECO:0000256" key="1">
    <source>
        <dbReference type="SAM" id="MobiDB-lite"/>
    </source>
</evidence>